<evidence type="ECO:0008006" key="3">
    <source>
        <dbReference type="Google" id="ProtNLM"/>
    </source>
</evidence>
<dbReference type="OrthoDB" id="5702022at2"/>
<dbReference type="Proteomes" id="UP000184339">
    <property type="component" value="Unassembled WGS sequence"/>
</dbReference>
<protein>
    <recommendedName>
        <fullName evidence="3">Transmembrane transcriptional regulator (Anti-sigma factor RsiW)</fullName>
    </recommendedName>
</protein>
<evidence type="ECO:0000313" key="2">
    <source>
        <dbReference type="Proteomes" id="UP000184339"/>
    </source>
</evidence>
<dbReference type="Gene3D" id="1.10.10.1320">
    <property type="entry name" value="Anti-sigma factor, zinc-finger domain"/>
    <property type="match status" value="1"/>
</dbReference>
<accession>A0A1M7PJH5</accession>
<name>A0A1M7PJH5_9BURK</name>
<dbReference type="EMBL" id="FRCX01000005">
    <property type="protein sequence ID" value="SHN17295.1"/>
    <property type="molecule type" value="Genomic_DNA"/>
</dbReference>
<reference evidence="2" key="1">
    <citation type="submission" date="2016-11" db="EMBL/GenBank/DDBJ databases">
        <authorList>
            <person name="Varghese N."/>
            <person name="Submissions S."/>
        </authorList>
    </citation>
    <scope>NUCLEOTIDE SEQUENCE [LARGE SCALE GENOMIC DNA]</scope>
    <source>
        <strain evidence="2">Sac-22</strain>
    </source>
</reference>
<dbReference type="STRING" id="551987.SAMN05192549_105140"/>
<gene>
    <name evidence="1" type="ORF">SAMN05192549_105140</name>
</gene>
<dbReference type="InterPro" id="IPR041916">
    <property type="entry name" value="Anti_sigma_zinc_sf"/>
</dbReference>
<sequence length="262" mass="28634">MSFSDETLIAYADGELDETTRLAVEAAMRQDSNLTRRVARLRAARDEGVYADQHNPAGRRARVGAQVNAKVVQLSAVRAQRLASQQAARKAARRHWSWLEWSALALVMVLGLAAGKFGLSRWQPNWFGDPAPAPTEVASRNGLLVAQGRLAIALSQQLGGAAPSDGEVRVGLSFLSNEGSYCRSFTLVGMAQDLVGIACRASEEWRIPVLVQNPRPLPAMGNYRMAGTEMPTALLEAIDQRIVGGMLDTRAELEALRRNWQR</sequence>
<dbReference type="AlphaFoldDB" id="A0A1M7PJH5"/>
<dbReference type="RefSeq" id="WP_072784863.1">
    <property type="nucleotide sequence ID" value="NZ_FRCX01000005.1"/>
</dbReference>
<evidence type="ECO:0000313" key="1">
    <source>
        <dbReference type="EMBL" id="SHN17295.1"/>
    </source>
</evidence>
<keyword evidence="2" id="KW-1185">Reference proteome</keyword>
<proteinExistence type="predicted"/>
<organism evidence="1 2">
    <name type="scientific">Duganella sacchari</name>
    <dbReference type="NCBI Taxonomy" id="551987"/>
    <lineage>
        <taxon>Bacteria</taxon>
        <taxon>Pseudomonadati</taxon>
        <taxon>Pseudomonadota</taxon>
        <taxon>Betaproteobacteria</taxon>
        <taxon>Burkholderiales</taxon>
        <taxon>Oxalobacteraceae</taxon>
        <taxon>Telluria group</taxon>
        <taxon>Duganella</taxon>
    </lineage>
</organism>